<feature type="region of interest" description="Disordered" evidence="1">
    <location>
        <begin position="195"/>
        <end position="221"/>
    </location>
</feature>
<organism evidence="3 4">
    <name type="scientific">Trichoglossum hirsutum</name>
    <dbReference type="NCBI Taxonomy" id="265104"/>
    <lineage>
        <taxon>Eukaryota</taxon>
        <taxon>Fungi</taxon>
        <taxon>Dikarya</taxon>
        <taxon>Ascomycota</taxon>
        <taxon>Pezizomycotina</taxon>
        <taxon>Geoglossomycetes</taxon>
        <taxon>Geoglossales</taxon>
        <taxon>Geoglossaceae</taxon>
        <taxon>Trichoglossum</taxon>
    </lineage>
</organism>
<dbReference type="GO" id="GO:0005770">
    <property type="term" value="C:late endosome"/>
    <property type="evidence" value="ECO:0007669"/>
    <property type="project" value="TreeGrafter"/>
</dbReference>
<dbReference type="Pfam" id="PF01266">
    <property type="entry name" value="DAO"/>
    <property type="match status" value="1"/>
</dbReference>
<dbReference type="SUPFAM" id="SSF51905">
    <property type="entry name" value="FAD/NAD(P)-binding domain"/>
    <property type="match status" value="1"/>
</dbReference>
<dbReference type="Gene3D" id="3.50.50.60">
    <property type="entry name" value="FAD/NAD(P)-binding domain"/>
    <property type="match status" value="2"/>
</dbReference>
<dbReference type="AlphaFoldDB" id="A0A9P8IJQ9"/>
<dbReference type="GO" id="GO:0005829">
    <property type="term" value="C:cytosol"/>
    <property type="evidence" value="ECO:0007669"/>
    <property type="project" value="GOC"/>
</dbReference>
<evidence type="ECO:0000256" key="1">
    <source>
        <dbReference type="SAM" id="MobiDB-lite"/>
    </source>
</evidence>
<dbReference type="InterPro" id="IPR006076">
    <property type="entry name" value="FAD-dep_OxRdtase"/>
</dbReference>
<dbReference type="EMBL" id="JAGHQM010001812">
    <property type="protein sequence ID" value="KAH0551723.1"/>
    <property type="molecule type" value="Genomic_DNA"/>
</dbReference>
<dbReference type="PANTHER" id="PTHR13847:SF150">
    <property type="entry name" value="OXIDOREDUCTASE TDA3-RELATED"/>
    <property type="match status" value="1"/>
</dbReference>
<dbReference type="InterPro" id="IPR036188">
    <property type="entry name" value="FAD/NAD-bd_sf"/>
</dbReference>
<sequence length="419" mass="43451">MAGEQSKKDIVIVGGGIIGCTTAYYLTRHPSYDPGRHRITLFEATKIAGGASGKAGGLLARWAYPSSIVPLSWSLHDELAREHGGAERWGYRRVQAGELAARPPSAASAGVGETRKRIGDDGGDEAPAASQLRAAGVPEGLNWLEPSAVLSYSSFGGPSNTAQVHPYQFTTSMASLAEEKGVRIVQGSVTDIEYTTTTPSLSAEAGRGTPRRRGGSSGTVRKVSGVTYAPALSTSTLQTHPATTVILAAGPWTPTLLPTLPISAHRAHSIVMQPSPSQPTSAHVLFTSFLSHPCNPEIYPRPDSSVYACGSTDTAVPLPATTALVAVDPARCADIKTQASAISPALRDAPVTTEQACYLPGGGPWIGKAPGTGDGVLVAAGHTCWGIMNAPATGKVLAEMVFEGRAKSADVRRLDPAKG</sequence>
<accession>A0A9P8IJQ9</accession>
<dbReference type="PANTHER" id="PTHR13847">
    <property type="entry name" value="SARCOSINE DEHYDROGENASE-RELATED"/>
    <property type="match status" value="1"/>
</dbReference>
<dbReference type="GO" id="GO:0042147">
    <property type="term" value="P:retrograde transport, endosome to Golgi"/>
    <property type="evidence" value="ECO:0007669"/>
    <property type="project" value="TreeGrafter"/>
</dbReference>
<protein>
    <recommendedName>
        <fullName evidence="2">FAD dependent oxidoreductase domain-containing protein</fullName>
    </recommendedName>
</protein>
<dbReference type="Gene3D" id="3.30.9.10">
    <property type="entry name" value="D-Amino Acid Oxidase, subunit A, domain 2"/>
    <property type="match status" value="2"/>
</dbReference>
<comment type="caution">
    <text evidence="3">The sequence shown here is derived from an EMBL/GenBank/DDBJ whole genome shotgun (WGS) entry which is preliminary data.</text>
</comment>
<keyword evidence="4" id="KW-1185">Reference proteome</keyword>
<name>A0A9P8IJQ9_9PEZI</name>
<dbReference type="Proteomes" id="UP000750711">
    <property type="component" value="Unassembled WGS sequence"/>
</dbReference>
<reference evidence="3" key="1">
    <citation type="submission" date="2021-03" db="EMBL/GenBank/DDBJ databases">
        <title>Comparative genomics and phylogenomic investigation of the class Geoglossomycetes provide insights into ecological specialization and systematics.</title>
        <authorList>
            <person name="Melie T."/>
            <person name="Pirro S."/>
            <person name="Miller A.N."/>
            <person name="Quandt A."/>
        </authorList>
    </citation>
    <scope>NUCLEOTIDE SEQUENCE</scope>
    <source>
        <strain evidence="3">CAQ_001_2017</strain>
    </source>
</reference>
<gene>
    <name evidence="3" type="ORF">GP486_007057</name>
</gene>
<evidence type="ECO:0000313" key="3">
    <source>
        <dbReference type="EMBL" id="KAH0551723.1"/>
    </source>
</evidence>
<proteinExistence type="predicted"/>
<evidence type="ECO:0000313" key="4">
    <source>
        <dbReference type="Proteomes" id="UP000750711"/>
    </source>
</evidence>
<evidence type="ECO:0000259" key="2">
    <source>
        <dbReference type="Pfam" id="PF01266"/>
    </source>
</evidence>
<feature type="region of interest" description="Disordered" evidence="1">
    <location>
        <begin position="102"/>
        <end position="128"/>
    </location>
</feature>
<feature type="domain" description="FAD dependent oxidoreductase" evidence="2">
    <location>
        <begin position="9"/>
        <end position="400"/>
    </location>
</feature>
<dbReference type="PROSITE" id="PS51257">
    <property type="entry name" value="PROKAR_LIPOPROTEIN"/>
    <property type="match status" value="1"/>
</dbReference>